<accession>A0A1G8Q9F4</accession>
<gene>
    <name evidence="1" type="ORF">SAMN05421804_10682</name>
</gene>
<evidence type="ECO:0000313" key="2">
    <source>
        <dbReference type="Proteomes" id="UP000183255"/>
    </source>
</evidence>
<dbReference type="EMBL" id="FNDZ01000006">
    <property type="protein sequence ID" value="SDJ01449.1"/>
    <property type="molecule type" value="Genomic_DNA"/>
</dbReference>
<name>A0A1G8Q9F4_9CLOT</name>
<protein>
    <submittedName>
        <fullName evidence="1">Uncharacterized protein</fullName>
    </submittedName>
</protein>
<evidence type="ECO:0000313" key="1">
    <source>
        <dbReference type="EMBL" id="SDJ01449.1"/>
    </source>
</evidence>
<proteinExistence type="predicted"/>
<organism evidence="1 2">
    <name type="scientific">Proteiniclasticum ruminis</name>
    <dbReference type="NCBI Taxonomy" id="398199"/>
    <lineage>
        <taxon>Bacteria</taxon>
        <taxon>Bacillati</taxon>
        <taxon>Bacillota</taxon>
        <taxon>Clostridia</taxon>
        <taxon>Eubacteriales</taxon>
        <taxon>Clostridiaceae</taxon>
        <taxon>Proteiniclasticum</taxon>
    </lineage>
</organism>
<dbReference type="Proteomes" id="UP000183255">
    <property type="component" value="Unassembled WGS sequence"/>
</dbReference>
<sequence>MKHSDFRAKIIDEVRILSTVVKINYLLEIPMNDLFKEGYFRFLKENHIHEEEIKPYQMERYLKYAIEDVLNNMRETYKDFQGKFSVDIRNDKITGIFYDKAHVNQEEDEPLRRALFDRFSELLGHDNLRVDINLSCNLGN</sequence>
<reference evidence="1 2" key="1">
    <citation type="submission" date="2016-10" db="EMBL/GenBank/DDBJ databases">
        <authorList>
            <person name="de Groot N.N."/>
        </authorList>
    </citation>
    <scope>NUCLEOTIDE SEQUENCE [LARGE SCALE GENOMIC DNA]</scope>
    <source>
        <strain evidence="1 2">CGMCC 1.5058</strain>
    </source>
</reference>
<dbReference type="AlphaFoldDB" id="A0A1G8Q9F4"/>